<protein>
    <submittedName>
        <fullName evidence="2">Uncharacterized protein</fullName>
    </submittedName>
</protein>
<proteinExistence type="predicted"/>
<accession>A0ABX0ZR72</accession>
<name>A0ABX0ZR72_9ACTN</name>
<evidence type="ECO:0000256" key="1">
    <source>
        <dbReference type="SAM" id="MobiDB-lite"/>
    </source>
</evidence>
<sequence length="71" mass="8018">MFAYELQEAHRADLQKRADEWRLAQQARAARAERRAAGRRAVARPAVRTDQEGAESPAPSRRAALRPHRAS</sequence>
<evidence type="ECO:0000313" key="2">
    <source>
        <dbReference type="EMBL" id="NJP45131.1"/>
    </source>
</evidence>
<keyword evidence="3" id="KW-1185">Reference proteome</keyword>
<reference evidence="2 3" key="1">
    <citation type="submission" date="2020-03" db="EMBL/GenBank/DDBJ databases">
        <title>WGS of actinomycetes isolated from Thailand.</title>
        <authorList>
            <person name="Thawai C."/>
        </authorList>
    </citation>
    <scope>NUCLEOTIDE SEQUENCE [LARGE SCALE GENOMIC DNA]</scope>
    <source>
        <strain evidence="2 3">PRB2-1</strain>
    </source>
</reference>
<comment type="caution">
    <text evidence="2">The sequence shown here is derived from an EMBL/GenBank/DDBJ whole genome shotgun (WGS) entry which is preliminary data.</text>
</comment>
<dbReference type="EMBL" id="JAATEJ010000012">
    <property type="protein sequence ID" value="NJP45131.1"/>
    <property type="molecule type" value="Genomic_DNA"/>
</dbReference>
<dbReference type="RefSeq" id="WP_167983984.1">
    <property type="nucleotide sequence ID" value="NZ_JAATEJ010000012.1"/>
</dbReference>
<dbReference type="Proteomes" id="UP000734511">
    <property type="component" value="Unassembled WGS sequence"/>
</dbReference>
<gene>
    <name evidence="2" type="ORF">HCN08_17255</name>
</gene>
<organism evidence="2 3">
    <name type="scientific">Actinacidiphila epipremni</name>
    <dbReference type="NCBI Taxonomy" id="2053013"/>
    <lineage>
        <taxon>Bacteria</taxon>
        <taxon>Bacillati</taxon>
        <taxon>Actinomycetota</taxon>
        <taxon>Actinomycetes</taxon>
        <taxon>Kitasatosporales</taxon>
        <taxon>Streptomycetaceae</taxon>
        <taxon>Actinacidiphila</taxon>
    </lineage>
</organism>
<feature type="region of interest" description="Disordered" evidence="1">
    <location>
        <begin position="31"/>
        <end position="71"/>
    </location>
</feature>
<evidence type="ECO:0000313" key="3">
    <source>
        <dbReference type="Proteomes" id="UP000734511"/>
    </source>
</evidence>